<dbReference type="Proteomes" id="UP000230553">
    <property type="component" value="Unassembled WGS sequence"/>
</dbReference>
<protein>
    <submittedName>
        <fullName evidence="1">Uncharacterized protein</fullName>
    </submittedName>
</protein>
<reference evidence="2" key="1">
    <citation type="submission" date="2017-09" db="EMBL/GenBank/DDBJ databases">
        <title>Depth-based differentiation of microbial function through sediment-hosted aquifers and enrichment of novel symbionts in the deep terrestrial subsurface.</title>
        <authorList>
            <person name="Probst A.J."/>
            <person name="Ladd B."/>
            <person name="Jarett J.K."/>
            <person name="Geller-Mcgrath D.E."/>
            <person name="Sieber C.M.K."/>
            <person name="Emerson J.B."/>
            <person name="Anantharaman K."/>
            <person name="Thomas B.C."/>
            <person name="Malmstrom R."/>
            <person name="Stieglmeier M."/>
            <person name="Klingl A."/>
            <person name="Woyke T."/>
            <person name="Ryan C.M."/>
            <person name="Banfield J.F."/>
        </authorList>
    </citation>
    <scope>NUCLEOTIDE SEQUENCE [LARGE SCALE GENOMIC DNA]</scope>
</reference>
<comment type="caution">
    <text evidence="1">The sequence shown here is derived from an EMBL/GenBank/DDBJ whole genome shotgun (WGS) entry which is preliminary data.</text>
</comment>
<name>A0A2M7THW5_9BACT</name>
<proteinExistence type="predicted"/>
<evidence type="ECO:0000313" key="1">
    <source>
        <dbReference type="EMBL" id="PIZ45456.1"/>
    </source>
</evidence>
<sequence>MINTPTFDLYNNLNMMSMPKELDYSSDSLIDESDKVTQRIVVERFDIVRGNIGEDLFNQLSYDDKMLMANTAGVIDFGRPIDLDKVGKDIENYDYSY</sequence>
<dbReference type="EMBL" id="PFNM01000005">
    <property type="protein sequence ID" value="PIZ45456.1"/>
    <property type="molecule type" value="Genomic_DNA"/>
</dbReference>
<accession>A0A2M7THW5</accession>
<dbReference type="AlphaFoldDB" id="A0A2M7THW5"/>
<evidence type="ECO:0000313" key="2">
    <source>
        <dbReference type="Proteomes" id="UP000230553"/>
    </source>
</evidence>
<gene>
    <name evidence="1" type="ORF">COY31_00340</name>
</gene>
<organism evidence="1 2">
    <name type="scientific">Candidatus Wolfebacteria bacterium CG_4_10_14_0_2_um_filter_39_18</name>
    <dbReference type="NCBI Taxonomy" id="1975061"/>
    <lineage>
        <taxon>Bacteria</taxon>
        <taxon>Candidatus Wolfeibacteriota</taxon>
    </lineage>
</organism>